<dbReference type="AlphaFoldDB" id="A0A9P7IXX4"/>
<proteinExistence type="predicted"/>
<sequence>MLSILSESVPEDFLPLFNVTFSSDVKSSSVSSLFVLLLPASQLSRTESPEASRFLNKSYQGFKLERADWKVHDVVKGPAIAQQSFSSAKYPTT</sequence>
<comment type="caution">
    <text evidence="1">The sequence shown here is derived from an EMBL/GenBank/DDBJ whole genome shotgun (WGS) entry which is preliminary data.</text>
</comment>
<gene>
    <name evidence="1" type="ORF">HD556DRAFT_1441451</name>
</gene>
<dbReference type="Proteomes" id="UP000719766">
    <property type="component" value="Unassembled WGS sequence"/>
</dbReference>
<reference evidence="1" key="1">
    <citation type="journal article" date="2020" name="New Phytol.">
        <title>Comparative genomics reveals dynamic genome evolution in host specialist ectomycorrhizal fungi.</title>
        <authorList>
            <person name="Lofgren L.A."/>
            <person name="Nguyen N.H."/>
            <person name="Vilgalys R."/>
            <person name="Ruytinx J."/>
            <person name="Liao H.L."/>
            <person name="Branco S."/>
            <person name="Kuo A."/>
            <person name="LaButti K."/>
            <person name="Lipzen A."/>
            <person name="Andreopoulos W."/>
            <person name="Pangilinan J."/>
            <person name="Riley R."/>
            <person name="Hundley H."/>
            <person name="Na H."/>
            <person name="Barry K."/>
            <person name="Grigoriev I.V."/>
            <person name="Stajich J.E."/>
            <person name="Kennedy P.G."/>
        </authorList>
    </citation>
    <scope>NUCLEOTIDE SEQUENCE</scope>
    <source>
        <strain evidence="1">S12</strain>
    </source>
</reference>
<protein>
    <submittedName>
        <fullName evidence="1">Uncharacterized protein</fullName>
    </submittedName>
</protein>
<dbReference type="RefSeq" id="XP_041162110.1">
    <property type="nucleotide sequence ID" value="XM_041306307.1"/>
</dbReference>
<dbReference type="EMBL" id="JABBWE010000018">
    <property type="protein sequence ID" value="KAG1796753.1"/>
    <property type="molecule type" value="Genomic_DNA"/>
</dbReference>
<accession>A0A9P7IXX4</accession>
<evidence type="ECO:0000313" key="2">
    <source>
        <dbReference type="Proteomes" id="UP000719766"/>
    </source>
</evidence>
<evidence type="ECO:0000313" key="1">
    <source>
        <dbReference type="EMBL" id="KAG1796753.1"/>
    </source>
</evidence>
<keyword evidence="2" id="KW-1185">Reference proteome</keyword>
<name>A0A9P7IXX4_9AGAM</name>
<dbReference type="OrthoDB" id="1607513at2759"/>
<dbReference type="GeneID" id="64600071"/>
<organism evidence="1 2">
    <name type="scientific">Suillus plorans</name>
    <dbReference type="NCBI Taxonomy" id="116603"/>
    <lineage>
        <taxon>Eukaryota</taxon>
        <taxon>Fungi</taxon>
        <taxon>Dikarya</taxon>
        <taxon>Basidiomycota</taxon>
        <taxon>Agaricomycotina</taxon>
        <taxon>Agaricomycetes</taxon>
        <taxon>Agaricomycetidae</taxon>
        <taxon>Boletales</taxon>
        <taxon>Suillineae</taxon>
        <taxon>Suillaceae</taxon>
        <taxon>Suillus</taxon>
    </lineage>
</organism>